<evidence type="ECO:0000256" key="2">
    <source>
        <dbReference type="ARBA" id="ARBA00023235"/>
    </source>
</evidence>
<dbReference type="SUPFAM" id="SSF54506">
    <property type="entry name" value="Diaminopimelate epimerase-like"/>
    <property type="match status" value="1"/>
</dbReference>
<reference evidence="4 5" key="1">
    <citation type="submission" date="2019-01" db="EMBL/GenBank/DDBJ databases">
        <title>Draft genome assembly of Photorhabdus luminescens subsp. sonorensis Caborca.</title>
        <authorList>
            <person name="Duong D.A."/>
            <person name="Espinosa-Artiles P."/>
            <person name="Orozco R.A."/>
            <person name="Molnar I."/>
            <person name="Stock P."/>
        </authorList>
    </citation>
    <scope>NUCLEOTIDE SEQUENCE [LARGE SCALE GENOMIC DNA]</scope>
    <source>
        <strain evidence="4 5">Caborca</strain>
    </source>
</reference>
<dbReference type="PANTHER" id="PTHR13774">
    <property type="entry name" value="PHENAZINE BIOSYNTHESIS PROTEIN"/>
    <property type="match status" value="1"/>
</dbReference>
<evidence type="ECO:0000313" key="4">
    <source>
        <dbReference type="EMBL" id="TNH41445.1"/>
    </source>
</evidence>
<dbReference type="Pfam" id="PF02567">
    <property type="entry name" value="PhzC-PhzF"/>
    <property type="match status" value="1"/>
</dbReference>
<accession>A0A5C4RC08</accession>
<dbReference type="InterPro" id="IPR003719">
    <property type="entry name" value="Phenazine_PhzF-like"/>
</dbReference>
<evidence type="ECO:0000256" key="1">
    <source>
        <dbReference type="ARBA" id="ARBA00008270"/>
    </source>
</evidence>
<protein>
    <submittedName>
        <fullName evidence="4">PhzF family phenazine biosynthesis protein</fullName>
    </submittedName>
</protein>
<gene>
    <name evidence="4" type="ORF">EP164_22665</name>
</gene>
<feature type="active site" evidence="3">
    <location>
        <position position="49"/>
    </location>
</feature>
<dbReference type="Gene3D" id="3.10.310.10">
    <property type="entry name" value="Diaminopimelate Epimerase, Chain A, domain 1"/>
    <property type="match status" value="2"/>
</dbReference>
<organism evidence="4 5">
    <name type="scientific">Photorhabdus luminescens subsp. sonorensis</name>
    <dbReference type="NCBI Taxonomy" id="1173677"/>
    <lineage>
        <taxon>Bacteria</taxon>
        <taxon>Pseudomonadati</taxon>
        <taxon>Pseudomonadota</taxon>
        <taxon>Gammaproteobacteria</taxon>
        <taxon>Enterobacterales</taxon>
        <taxon>Morganellaceae</taxon>
        <taxon>Photorhabdus</taxon>
    </lineage>
</organism>
<keyword evidence="2" id="KW-0413">Isomerase</keyword>
<evidence type="ECO:0000256" key="3">
    <source>
        <dbReference type="PIRSR" id="PIRSR016184-1"/>
    </source>
</evidence>
<dbReference type="PANTHER" id="PTHR13774:SF17">
    <property type="entry name" value="PHENAZINE BIOSYNTHESIS-LIKE DOMAIN-CONTAINING PROTEIN"/>
    <property type="match status" value="1"/>
</dbReference>
<name>A0A5C4RC08_PHOLU</name>
<dbReference type="PIRSF" id="PIRSF016184">
    <property type="entry name" value="PhzC_PhzF"/>
    <property type="match status" value="1"/>
</dbReference>
<dbReference type="GO" id="GO:0016853">
    <property type="term" value="F:isomerase activity"/>
    <property type="evidence" value="ECO:0007669"/>
    <property type="project" value="UniProtKB-KW"/>
</dbReference>
<dbReference type="NCBIfam" id="TIGR00654">
    <property type="entry name" value="PhzF_family"/>
    <property type="match status" value="1"/>
</dbReference>
<dbReference type="GO" id="GO:0005737">
    <property type="term" value="C:cytoplasm"/>
    <property type="evidence" value="ECO:0007669"/>
    <property type="project" value="TreeGrafter"/>
</dbReference>
<dbReference type="Proteomes" id="UP000307592">
    <property type="component" value="Unassembled WGS sequence"/>
</dbReference>
<comment type="similarity">
    <text evidence="1">Belongs to the PhzF family.</text>
</comment>
<proteinExistence type="inferred from homology"/>
<dbReference type="AlphaFoldDB" id="A0A5C4RC08"/>
<evidence type="ECO:0000313" key="5">
    <source>
        <dbReference type="Proteomes" id="UP000307592"/>
    </source>
</evidence>
<dbReference type="EMBL" id="SBIJ01000127">
    <property type="protein sequence ID" value="TNH41445.1"/>
    <property type="molecule type" value="Genomic_DNA"/>
</dbReference>
<sequence>MQMTLLPIYHVDAFTDHPFSGNPAAVVILDNWLPNETLLSIATEINLSETAFLVGNHLRWFTPKVEVDLCGHATLATAFVMIEHLSVTDNPIVFQTHSGDIAVYHDNGTYTLDLPKAIYKKESSLQENIENALGQKISELFVSHNRYICLLRTAEQVLNTKPNFDKIAALPLPGVVITAHGEQQIDFVSRYFAPAKGVPEDPVTGSSHCVLAPFWGDRLNKQRLYARQLSKRSGDIMCELHGDRIHLLGKATLFSYGHIVLNPLNIP</sequence>
<comment type="caution">
    <text evidence="4">The sequence shown here is derived from an EMBL/GenBank/DDBJ whole genome shotgun (WGS) entry which is preliminary data.</text>
</comment>